<gene>
    <name evidence="9" type="ORF">GCM10022254_52030</name>
</gene>
<feature type="transmembrane region" description="Helical" evidence="7">
    <location>
        <begin position="12"/>
        <end position="39"/>
    </location>
</feature>
<feature type="transmembrane region" description="Helical" evidence="7">
    <location>
        <begin position="83"/>
        <end position="102"/>
    </location>
</feature>
<feature type="transmembrane region" description="Helical" evidence="7">
    <location>
        <begin position="402"/>
        <end position="423"/>
    </location>
</feature>
<dbReference type="CDD" id="cd17503">
    <property type="entry name" value="MFS_LmrB_MDR_like"/>
    <property type="match status" value="1"/>
</dbReference>
<feature type="domain" description="Major facilitator superfamily (MFS) profile" evidence="8">
    <location>
        <begin position="17"/>
        <end position="488"/>
    </location>
</feature>
<feature type="transmembrane region" description="Helical" evidence="7">
    <location>
        <begin position="466"/>
        <end position="483"/>
    </location>
</feature>
<protein>
    <submittedName>
        <fullName evidence="9">MFS transporter</fullName>
    </submittedName>
</protein>
<feature type="transmembrane region" description="Helical" evidence="7">
    <location>
        <begin position="108"/>
        <end position="129"/>
    </location>
</feature>
<feature type="transmembrane region" description="Helical" evidence="7">
    <location>
        <begin position="51"/>
        <end position="71"/>
    </location>
</feature>
<evidence type="ECO:0000256" key="1">
    <source>
        <dbReference type="ARBA" id="ARBA00004651"/>
    </source>
</evidence>
<dbReference type="Proteomes" id="UP001501710">
    <property type="component" value="Unassembled WGS sequence"/>
</dbReference>
<evidence type="ECO:0000256" key="4">
    <source>
        <dbReference type="ARBA" id="ARBA00022692"/>
    </source>
</evidence>
<feature type="transmembrane region" description="Helical" evidence="7">
    <location>
        <begin position="337"/>
        <end position="356"/>
    </location>
</feature>
<feature type="transmembrane region" description="Helical" evidence="7">
    <location>
        <begin position="307"/>
        <end position="325"/>
    </location>
</feature>
<evidence type="ECO:0000313" key="9">
    <source>
        <dbReference type="EMBL" id="GAA4237980.1"/>
    </source>
</evidence>
<organism evidence="9 10">
    <name type="scientific">Actinomadura meridiana</name>
    <dbReference type="NCBI Taxonomy" id="559626"/>
    <lineage>
        <taxon>Bacteria</taxon>
        <taxon>Bacillati</taxon>
        <taxon>Actinomycetota</taxon>
        <taxon>Actinomycetes</taxon>
        <taxon>Streptosporangiales</taxon>
        <taxon>Thermomonosporaceae</taxon>
        <taxon>Actinomadura</taxon>
    </lineage>
</organism>
<dbReference type="Gene3D" id="1.20.1720.10">
    <property type="entry name" value="Multidrug resistance protein D"/>
    <property type="match status" value="1"/>
</dbReference>
<dbReference type="PROSITE" id="PS50850">
    <property type="entry name" value="MFS"/>
    <property type="match status" value="1"/>
</dbReference>
<name>A0ABP8CDU6_9ACTN</name>
<feature type="transmembrane region" description="Helical" evidence="7">
    <location>
        <begin position="141"/>
        <end position="163"/>
    </location>
</feature>
<evidence type="ECO:0000256" key="5">
    <source>
        <dbReference type="ARBA" id="ARBA00022989"/>
    </source>
</evidence>
<proteinExistence type="predicted"/>
<comment type="caution">
    <text evidence="9">The sequence shown here is derived from an EMBL/GenBank/DDBJ whole genome shotgun (WGS) entry which is preliminary data.</text>
</comment>
<keyword evidence="6 7" id="KW-0472">Membrane</keyword>
<dbReference type="SUPFAM" id="SSF103473">
    <property type="entry name" value="MFS general substrate transporter"/>
    <property type="match status" value="1"/>
</dbReference>
<feature type="transmembrane region" description="Helical" evidence="7">
    <location>
        <begin position="271"/>
        <end position="295"/>
    </location>
</feature>
<feature type="transmembrane region" description="Helical" evidence="7">
    <location>
        <begin position="202"/>
        <end position="221"/>
    </location>
</feature>
<comment type="subcellular location">
    <subcellularLocation>
        <location evidence="1">Cell membrane</location>
        <topology evidence="1">Multi-pass membrane protein</topology>
    </subcellularLocation>
</comment>
<evidence type="ECO:0000256" key="7">
    <source>
        <dbReference type="SAM" id="Phobius"/>
    </source>
</evidence>
<dbReference type="Pfam" id="PF07690">
    <property type="entry name" value="MFS_1"/>
    <property type="match status" value="1"/>
</dbReference>
<feature type="transmembrane region" description="Helical" evidence="7">
    <location>
        <begin position="169"/>
        <end position="190"/>
    </location>
</feature>
<keyword evidence="5 7" id="KW-1133">Transmembrane helix</keyword>
<sequence>MKESDPGGGLDRGVLVVAGVVVLGAVMAILDVTVVNVAINDLAKEFNTSLATIQWVATGYTLALATVIPLTGWASARFGTKRLYMISIGMFVLGSTLAGLAWSAESLIVFRVLQGLGGGMIMPAAMTIMTQAAGPQRVGQVMSIVGVPMLLGPILGPIIGGYLVDDVSWRWIFFINLPIGIVALILAAKVLKRDEPKPTERLDLLGFILLSPGLASLIYGVAKGAEQKDFLKAQSLVFTVVGAALVVGFVARALTARNPLIDLRLLKRRSVAAASITMMLFMVAFMGAMLLLPLYFQTVRGEGATTAGLLLAPQGLGAMLTMPIGGKLTDKVGPGRVVLVGITLVVASVATFAAILEADSSYWTLAAVLFGMGMGMGLTMMPTMAAAIQTLVHDEVPRASTMLNIIQQVSASIGTAMISVLLANQLTHELKGVGGGGGEIGSTEKVPPAIMEKIAPPMADAFQHTYWYAVALLALGFLPALLLPRRKPDTPTAAGDAPMPMH</sequence>
<dbReference type="PANTHER" id="PTHR23501:SF1">
    <property type="entry name" value="TRANSPORT PROTEIN HSRA-RELATED"/>
    <property type="match status" value="1"/>
</dbReference>
<dbReference type="InterPro" id="IPR036259">
    <property type="entry name" value="MFS_trans_sf"/>
</dbReference>
<evidence type="ECO:0000256" key="6">
    <source>
        <dbReference type="ARBA" id="ARBA00023136"/>
    </source>
</evidence>
<feature type="transmembrane region" description="Helical" evidence="7">
    <location>
        <begin position="233"/>
        <end position="251"/>
    </location>
</feature>
<reference evidence="10" key="1">
    <citation type="journal article" date="2019" name="Int. J. Syst. Evol. Microbiol.">
        <title>The Global Catalogue of Microorganisms (GCM) 10K type strain sequencing project: providing services to taxonomists for standard genome sequencing and annotation.</title>
        <authorList>
            <consortium name="The Broad Institute Genomics Platform"/>
            <consortium name="The Broad Institute Genome Sequencing Center for Infectious Disease"/>
            <person name="Wu L."/>
            <person name="Ma J."/>
        </authorList>
    </citation>
    <scope>NUCLEOTIDE SEQUENCE [LARGE SCALE GENOMIC DNA]</scope>
    <source>
        <strain evidence="10">JCM 17440</strain>
    </source>
</reference>
<evidence type="ECO:0000313" key="10">
    <source>
        <dbReference type="Proteomes" id="UP001501710"/>
    </source>
</evidence>
<keyword evidence="4 7" id="KW-0812">Transmembrane</keyword>
<dbReference type="RefSeq" id="WP_344901185.1">
    <property type="nucleotide sequence ID" value="NZ_BAABAS010000019.1"/>
</dbReference>
<evidence type="ECO:0000256" key="3">
    <source>
        <dbReference type="ARBA" id="ARBA00022475"/>
    </source>
</evidence>
<dbReference type="PRINTS" id="PR01036">
    <property type="entry name" value="TCRTETB"/>
</dbReference>
<dbReference type="InterPro" id="IPR004638">
    <property type="entry name" value="EmrB-like"/>
</dbReference>
<dbReference type="NCBIfam" id="TIGR00711">
    <property type="entry name" value="efflux_EmrB"/>
    <property type="match status" value="1"/>
</dbReference>
<dbReference type="InterPro" id="IPR011701">
    <property type="entry name" value="MFS"/>
</dbReference>
<keyword evidence="3" id="KW-1003">Cell membrane</keyword>
<evidence type="ECO:0000259" key="8">
    <source>
        <dbReference type="PROSITE" id="PS50850"/>
    </source>
</evidence>
<dbReference type="Gene3D" id="1.20.1250.20">
    <property type="entry name" value="MFS general substrate transporter like domains"/>
    <property type="match status" value="1"/>
</dbReference>
<feature type="transmembrane region" description="Helical" evidence="7">
    <location>
        <begin position="362"/>
        <end position="381"/>
    </location>
</feature>
<dbReference type="InterPro" id="IPR020846">
    <property type="entry name" value="MFS_dom"/>
</dbReference>
<keyword evidence="2" id="KW-0813">Transport</keyword>
<evidence type="ECO:0000256" key="2">
    <source>
        <dbReference type="ARBA" id="ARBA00022448"/>
    </source>
</evidence>
<accession>A0ABP8CDU6</accession>
<dbReference type="PANTHER" id="PTHR23501">
    <property type="entry name" value="MAJOR FACILITATOR SUPERFAMILY"/>
    <property type="match status" value="1"/>
</dbReference>
<keyword evidence="10" id="KW-1185">Reference proteome</keyword>
<dbReference type="EMBL" id="BAABAS010000019">
    <property type="protein sequence ID" value="GAA4237980.1"/>
    <property type="molecule type" value="Genomic_DNA"/>
</dbReference>